<reference evidence="2 3" key="2">
    <citation type="journal article" date="2017" name="Nature">
        <title>The Apostasia genome and the evolution of orchids.</title>
        <authorList>
            <person name="Zhang G.Q."/>
            <person name="Liu K.W."/>
            <person name="Li Z."/>
            <person name="Lohaus R."/>
            <person name="Hsiao Y.Y."/>
            <person name="Niu S.C."/>
            <person name="Wang J.Y."/>
            <person name="Lin Y.C."/>
            <person name="Xu Q."/>
            <person name="Chen L.J."/>
            <person name="Yoshida K."/>
            <person name="Fujiwara S."/>
            <person name="Wang Z.W."/>
            <person name="Zhang Y.Q."/>
            <person name="Mitsuda N."/>
            <person name="Wang M."/>
            <person name="Liu G.H."/>
            <person name="Pecoraro L."/>
            <person name="Huang H.X."/>
            <person name="Xiao X.J."/>
            <person name="Lin M."/>
            <person name="Wu X.Y."/>
            <person name="Wu W.L."/>
            <person name="Chen Y.Y."/>
            <person name="Chang S.B."/>
            <person name="Sakamoto S."/>
            <person name="Ohme-Takagi M."/>
            <person name="Yagi M."/>
            <person name="Zeng S.J."/>
            <person name="Shen C.Y."/>
            <person name="Yeh C.M."/>
            <person name="Luo Y.B."/>
            <person name="Tsai W.C."/>
            <person name="Van de Peer Y."/>
            <person name="Liu Z.J."/>
        </authorList>
    </citation>
    <scope>NUCLEOTIDE SEQUENCE [LARGE SCALE GENOMIC DNA]</scope>
    <source>
        <tissue evidence="2">The whole plant</tissue>
    </source>
</reference>
<evidence type="ECO:0000256" key="1">
    <source>
        <dbReference type="SAM" id="MobiDB-lite"/>
    </source>
</evidence>
<evidence type="ECO:0000313" key="2">
    <source>
        <dbReference type="EMBL" id="PKU83164.1"/>
    </source>
</evidence>
<dbReference type="EMBL" id="KZ502136">
    <property type="protein sequence ID" value="PKU83164.1"/>
    <property type="molecule type" value="Genomic_DNA"/>
</dbReference>
<organism evidence="2 3">
    <name type="scientific">Dendrobium catenatum</name>
    <dbReference type="NCBI Taxonomy" id="906689"/>
    <lineage>
        <taxon>Eukaryota</taxon>
        <taxon>Viridiplantae</taxon>
        <taxon>Streptophyta</taxon>
        <taxon>Embryophyta</taxon>
        <taxon>Tracheophyta</taxon>
        <taxon>Spermatophyta</taxon>
        <taxon>Magnoliopsida</taxon>
        <taxon>Liliopsida</taxon>
        <taxon>Asparagales</taxon>
        <taxon>Orchidaceae</taxon>
        <taxon>Epidendroideae</taxon>
        <taxon>Malaxideae</taxon>
        <taxon>Dendrobiinae</taxon>
        <taxon>Dendrobium</taxon>
    </lineage>
</organism>
<sequence length="214" mass="24102">MVPSTLHQCVKYQQDGIEHFIKGDLQPFSIQEIGIYEDAAYFKPEGSKSRSKLEIKIEEKVVGQKSNKKKRKKKDKITNQEMIQSSSEDDYDIIVLRPPNKLPQRGGKMALRAATPVYIDPESDSDGEPENQGVALSLDYKNTNTPPKFDRTLDQDSDPEVDISKVKSDEPELTIYEKLSRRIEALSLTPLSAGRIAWLEVKVAPSLNGEVKKV</sequence>
<keyword evidence="3" id="KW-1185">Reference proteome</keyword>
<feature type="region of interest" description="Disordered" evidence="1">
    <location>
        <begin position="138"/>
        <end position="162"/>
    </location>
</feature>
<feature type="region of interest" description="Disordered" evidence="1">
    <location>
        <begin position="63"/>
        <end position="83"/>
    </location>
</feature>
<dbReference type="Proteomes" id="UP000233837">
    <property type="component" value="Unassembled WGS sequence"/>
</dbReference>
<accession>A0A2I0X5G4</accession>
<gene>
    <name evidence="2" type="ORF">MA16_Dca007822</name>
</gene>
<protein>
    <submittedName>
        <fullName evidence="2">Uncharacterized protein</fullName>
    </submittedName>
</protein>
<feature type="compositionally biased region" description="Basic residues" evidence="1">
    <location>
        <begin position="66"/>
        <end position="75"/>
    </location>
</feature>
<reference evidence="2 3" key="1">
    <citation type="journal article" date="2016" name="Sci. Rep.">
        <title>The Dendrobium catenatum Lindl. genome sequence provides insights into polysaccharide synthase, floral development and adaptive evolution.</title>
        <authorList>
            <person name="Zhang G.Q."/>
            <person name="Xu Q."/>
            <person name="Bian C."/>
            <person name="Tsai W.C."/>
            <person name="Yeh C.M."/>
            <person name="Liu K.W."/>
            <person name="Yoshida K."/>
            <person name="Zhang L.S."/>
            <person name="Chang S.B."/>
            <person name="Chen F."/>
            <person name="Shi Y."/>
            <person name="Su Y.Y."/>
            <person name="Zhang Y.Q."/>
            <person name="Chen L.J."/>
            <person name="Yin Y."/>
            <person name="Lin M."/>
            <person name="Huang H."/>
            <person name="Deng H."/>
            <person name="Wang Z.W."/>
            <person name="Zhu S.L."/>
            <person name="Zhao X."/>
            <person name="Deng C."/>
            <person name="Niu S.C."/>
            <person name="Huang J."/>
            <person name="Wang M."/>
            <person name="Liu G.H."/>
            <person name="Yang H.J."/>
            <person name="Xiao X.J."/>
            <person name="Hsiao Y.Y."/>
            <person name="Wu W.L."/>
            <person name="Chen Y.Y."/>
            <person name="Mitsuda N."/>
            <person name="Ohme-Takagi M."/>
            <person name="Luo Y.B."/>
            <person name="Van de Peer Y."/>
            <person name="Liu Z.J."/>
        </authorList>
    </citation>
    <scope>NUCLEOTIDE SEQUENCE [LARGE SCALE GENOMIC DNA]</scope>
    <source>
        <tissue evidence="2">The whole plant</tissue>
    </source>
</reference>
<proteinExistence type="predicted"/>
<name>A0A2I0X5G4_9ASPA</name>
<evidence type="ECO:0000313" key="3">
    <source>
        <dbReference type="Proteomes" id="UP000233837"/>
    </source>
</evidence>
<dbReference type="AlphaFoldDB" id="A0A2I0X5G4"/>